<keyword evidence="2" id="KW-1185">Reference proteome</keyword>
<comment type="caution">
    <text evidence="1">The sequence shown here is derived from an EMBL/GenBank/DDBJ whole genome shotgun (WGS) entry which is preliminary data.</text>
</comment>
<protein>
    <submittedName>
        <fullName evidence="1">Uncharacterized protein</fullName>
    </submittedName>
</protein>
<organism evidence="1 2">
    <name type="scientific">Ramazzottius varieornatus</name>
    <name type="common">Water bear</name>
    <name type="synonym">Tardigrade</name>
    <dbReference type="NCBI Taxonomy" id="947166"/>
    <lineage>
        <taxon>Eukaryota</taxon>
        <taxon>Metazoa</taxon>
        <taxon>Ecdysozoa</taxon>
        <taxon>Tardigrada</taxon>
        <taxon>Eutardigrada</taxon>
        <taxon>Parachela</taxon>
        <taxon>Hypsibioidea</taxon>
        <taxon>Ramazzottiidae</taxon>
        <taxon>Ramazzottius</taxon>
    </lineage>
</organism>
<evidence type="ECO:0000313" key="2">
    <source>
        <dbReference type="Proteomes" id="UP000186922"/>
    </source>
</evidence>
<proteinExistence type="predicted"/>
<accession>A0A1D1W2B6</accession>
<dbReference type="Proteomes" id="UP000186922">
    <property type="component" value="Unassembled WGS sequence"/>
</dbReference>
<name>A0A1D1W2B6_RAMVA</name>
<dbReference type="AlphaFoldDB" id="A0A1D1W2B6"/>
<evidence type="ECO:0000313" key="1">
    <source>
        <dbReference type="EMBL" id="GAV07682.1"/>
    </source>
</evidence>
<gene>
    <name evidence="1" type="primary">RvY_17493-1</name>
    <name evidence="1" type="synonym">RvY_17493.1</name>
    <name evidence="1" type="ORF">RvY_17493</name>
</gene>
<dbReference type="EMBL" id="BDGG01000015">
    <property type="protein sequence ID" value="GAV07682.1"/>
    <property type="molecule type" value="Genomic_DNA"/>
</dbReference>
<reference evidence="1 2" key="1">
    <citation type="journal article" date="2016" name="Nat. Commun.">
        <title>Extremotolerant tardigrade genome and improved radiotolerance of human cultured cells by tardigrade-unique protein.</title>
        <authorList>
            <person name="Hashimoto T."/>
            <person name="Horikawa D.D."/>
            <person name="Saito Y."/>
            <person name="Kuwahara H."/>
            <person name="Kozuka-Hata H."/>
            <person name="Shin-I T."/>
            <person name="Minakuchi Y."/>
            <person name="Ohishi K."/>
            <person name="Motoyama A."/>
            <person name="Aizu T."/>
            <person name="Enomoto A."/>
            <person name="Kondo K."/>
            <person name="Tanaka S."/>
            <person name="Hara Y."/>
            <person name="Koshikawa S."/>
            <person name="Sagara H."/>
            <person name="Miura T."/>
            <person name="Yokobori S."/>
            <person name="Miyagawa K."/>
            <person name="Suzuki Y."/>
            <person name="Kubo T."/>
            <person name="Oyama M."/>
            <person name="Kohara Y."/>
            <person name="Fujiyama A."/>
            <person name="Arakawa K."/>
            <person name="Katayama T."/>
            <person name="Toyoda A."/>
            <person name="Kunieda T."/>
        </authorList>
    </citation>
    <scope>NUCLEOTIDE SEQUENCE [LARGE SCALE GENOMIC DNA]</scope>
    <source>
        <strain evidence="1 2">YOKOZUNA-1</strain>
    </source>
</reference>
<sequence>MEELRDYSAWNWSYWMERLEETITREGLNQLEQYCSHQLRHRTEYLSWEDFEGAPARYDSRCDGVENQLCSQSFVK</sequence>